<keyword evidence="4" id="KW-1185">Reference proteome</keyword>
<dbReference type="Pfam" id="PF00149">
    <property type="entry name" value="Metallophos"/>
    <property type="match status" value="1"/>
</dbReference>
<feature type="signal peptide" evidence="1">
    <location>
        <begin position="1"/>
        <end position="21"/>
    </location>
</feature>
<dbReference type="Proteomes" id="UP001596287">
    <property type="component" value="Unassembled WGS sequence"/>
</dbReference>
<evidence type="ECO:0000259" key="2">
    <source>
        <dbReference type="Pfam" id="PF00149"/>
    </source>
</evidence>
<name>A0ABW1PMW3_9FLAO</name>
<comment type="caution">
    <text evidence="3">The sequence shown here is derived from an EMBL/GenBank/DDBJ whole genome shotgun (WGS) entry which is preliminary data.</text>
</comment>
<dbReference type="InterPro" id="IPR004843">
    <property type="entry name" value="Calcineurin-like_PHP"/>
</dbReference>
<feature type="chain" id="PRO_5046872060" evidence="1">
    <location>
        <begin position="22"/>
        <end position="622"/>
    </location>
</feature>
<dbReference type="RefSeq" id="WP_379791180.1">
    <property type="nucleotide sequence ID" value="NZ_JBHSQB010000005.1"/>
</dbReference>
<protein>
    <submittedName>
        <fullName evidence="3">Metallophosphoesterase</fullName>
    </submittedName>
</protein>
<feature type="domain" description="Calcineurin-like phosphoesterase" evidence="2">
    <location>
        <begin position="29"/>
        <end position="149"/>
    </location>
</feature>
<dbReference type="Gene3D" id="3.60.21.10">
    <property type="match status" value="2"/>
</dbReference>
<reference evidence="4" key="1">
    <citation type="journal article" date="2019" name="Int. J. Syst. Evol. Microbiol.">
        <title>The Global Catalogue of Microorganisms (GCM) 10K type strain sequencing project: providing services to taxonomists for standard genome sequencing and annotation.</title>
        <authorList>
            <consortium name="The Broad Institute Genomics Platform"/>
            <consortium name="The Broad Institute Genome Sequencing Center for Infectious Disease"/>
            <person name="Wu L."/>
            <person name="Ma J."/>
        </authorList>
    </citation>
    <scope>NUCLEOTIDE SEQUENCE [LARGE SCALE GENOMIC DNA]</scope>
    <source>
        <strain evidence="4">CCUG 49679</strain>
    </source>
</reference>
<gene>
    <name evidence="3" type="ORF">ACFPVY_06595</name>
</gene>
<dbReference type="EMBL" id="JBHSQB010000005">
    <property type="protein sequence ID" value="MFC6096312.1"/>
    <property type="molecule type" value="Genomic_DNA"/>
</dbReference>
<proteinExistence type="predicted"/>
<evidence type="ECO:0000313" key="4">
    <source>
        <dbReference type="Proteomes" id="UP001596287"/>
    </source>
</evidence>
<organism evidence="3 4">
    <name type="scientific">Flavobacterium qiangtangense</name>
    <dbReference type="NCBI Taxonomy" id="1442595"/>
    <lineage>
        <taxon>Bacteria</taxon>
        <taxon>Pseudomonadati</taxon>
        <taxon>Bacteroidota</taxon>
        <taxon>Flavobacteriia</taxon>
        <taxon>Flavobacteriales</taxon>
        <taxon>Flavobacteriaceae</taxon>
        <taxon>Flavobacterium</taxon>
    </lineage>
</organism>
<accession>A0ABW1PMW3</accession>
<dbReference type="SUPFAM" id="SSF56300">
    <property type="entry name" value="Metallo-dependent phosphatases"/>
    <property type="match status" value="1"/>
</dbReference>
<evidence type="ECO:0000256" key="1">
    <source>
        <dbReference type="SAM" id="SignalP"/>
    </source>
</evidence>
<sequence>MPSYRSRFYALLLLCTYPVFAQSEKPKIQIAFLADIHFQDLYGKLSDSDYSGVKNPVNGKYTLLRTMESQLRSTRLFNENYFALFAALDDIVARDIKIVALPGDYTDDGQPLHVRGLSKILEEYSKKYSIQFFITTGNHDPVGPFAQESGKDDFLGTGGQTQPIYSELPKQLPQNSLPPVITKDISKMGYAAIMESLRPFGFFPKESDLFWATPFSDYDPENYTMESAQTSSLLKNRIYETAPGYQVPDASYVVEPVPGVWLLAIDGNSYPLVAKPNADAKDPTNYKGADLGYNNMPLKKHLLPWITKIATEAKKRNKTLLAFSHYPMCDFNDGASEAIAAFMGPKKWQLSRVPSKEMADALAASGLKIHFGGHMHINDTGIHEVAGNVLVNIQTPSLAAYIPAYKIATLRPNEIIEVETVALKNVARAQELVPLYEMEYEHLKKEHPERIWDKTILKTNSYLDFTDSHLKELVRLRFLPEDWPEGFGAFLKQKTASELAVMAQLQGNETLKNVTPKRKKEILKQDIFKKSNFKNWTGADLINDFYRIRSGDGLAEKYIGSERIQSYKILGALFSVEKPNEDLKQKQCRLFFTILKKFLEGAPADHFLVDLKTGTVNAIEGK</sequence>
<dbReference type="InterPro" id="IPR029052">
    <property type="entry name" value="Metallo-depent_PP-like"/>
</dbReference>
<evidence type="ECO:0000313" key="3">
    <source>
        <dbReference type="EMBL" id="MFC6096312.1"/>
    </source>
</evidence>
<keyword evidence="1" id="KW-0732">Signal</keyword>